<dbReference type="Proteomes" id="UP000463975">
    <property type="component" value="Chromosome"/>
</dbReference>
<dbReference type="InterPro" id="IPR008318">
    <property type="entry name" value="UCP030820"/>
</dbReference>
<name>A0A6P1NEP9_9PROT</name>
<dbReference type="AlphaFoldDB" id="A0A6P1NEP9"/>
<dbReference type="Pfam" id="PF06073">
    <property type="entry name" value="DUF934"/>
    <property type="match status" value="1"/>
</dbReference>
<evidence type="ECO:0000313" key="2">
    <source>
        <dbReference type="Proteomes" id="UP000463975"/>
    </source>
</evidence>
<proteinExistence type="predicted"/>
<protein>
    <submittedName>
        <fullName evidence="1">DUF934 domain-containing protein</fullName>
    </submittedName>
</protein>
<dbReference type="EMBL" id="CP047652">
    <property type="protein sequence ID" value="QHI94964.1"/>
    <property type="molecule type" value="Genomic_DNA"/>
</dbReference>
<organism evidence="1 2">
    <name type="scientific">Aristophania vespae</name>
    <dbReference type="NCBI Taxonomy" id="2697033"/>
    <lineage>
        <taxon>Bacteria</taxon>
        <taxon>Pseudomonadati</taxon>
        <taxon>Pseudomonadota</taxon>
        <taxon>Alphaproteobacteria</taxon>
        <taxon>Acetobacterales</taxon>
        <taxon>Acetobacteraceae</taxon>
        <taxon>Aristophania</taxon>
    </lineage>
</organism>
<sequence length="133" mass="15247">MQLFNLGSRKAHIYDKVVSVAELAENHGAEAVLLKPEESAEIIRPFIGQLKLILLQFRSFKDGRAFTQARTLREYLGYKEEIRVEGHILPDQAEFLKRCGVDNVVLSSDADPAIWQERLKRFSFSYQSLLKGH</sequence>
<accession>A0A6P1NEP9</accession>
<gene>
    <name evidence="1" type="ORF">GT348_00255</name>
</gene>
<reference evidence="1 2" key="1">
    <citation type="submission" date="2020-01" db="EMBL/GenBank/DDBJ databases">
        <title>Genome sequencing of strain KACC 21507.</title>
        <authorList>
            <person name="Heo J."/>
            <person name="Kim S.-J."/>
            <person name="Kim J.-S."/>
            <person name="Hong S.-B."/>
            <person name="Kwon S.-W."/>
        </authorList>
    </citation>
    <scope>NUCLEOTIDE SEQUENCE [LARGE SCALE GENOMIC DNA]</scope>
    <source>
        <strain evidence="1 2">KACC 21507</strain>
    </source>
</reference>
<dbReference type="KEGG" id="bomb:GT348_00255"/>
<dbReference type="RefSeq" id="WP_160618042.1">
    <property type="nucleotide sequence ID" value="NZ_CP047652.1"/>
</dbReference>
<keyword evidence="2" id="KW-1185">Reference proteome</keyword>
<evidence type="ECO:0000313" key="1">
    <source>
        <dbReference type="EMBL" id="QHI94964.1"/>
    </source>
</evidence>